<evidence type="ECO:0000313" key="7">
    <source>
        <dbReference type="Proteomes" id="UP000193942"/>
    </source>
</evidence>
<dbReference type="InterPro" id="IPR051939">
    <property type="entry name" value="Glycosyltr_41/O-GlcNAc_trsf"/>
</dbReference>
<organism evidence="6 7">
    <name type="scientific">Escherichia coli TA447</name>
    <dbReference type="NCBI Taxonomy" id="656447"/>
    <lineage>
        <taxon>Bacteria</taxon>
        <taxon>Pseudomonadati</taxon>
        <taxon>Pseudomonadota</taxon>
        <taxon>Gammaproteobacteria</taxon>
        <taxon>Enterobacterales</taxon>
        <taxon>Enterobacteriaceae</taxon>
        <taxon>Escherichia</taxon>
    </lineage>
</organism>
<feature type="domain" description="HMW1C N-terminal" evidence="4">
    <location>
        <begin position="19"/>
        <end position="132"/>
    </location>
</feature>
<protein>
    <submittedName>
        <fullName evidence="6">Putative accessory processing protein</fullName>
    </submittedName>
</protein>
<comment type="caution">
    <text evidence="6">The sequence shown here is derived from an EMBL/GenBank/DDBJ whole genome shotgun (WGS) entry which is preliminary data.</text>
</comment>
<dbReference type="InterPro" id="IPR040542">
    <property type="entry name" value="HMW1_D2"/>
</dbReference>
<evidence type="ECO:0000256" key="1">
    <source>
        <dbReference type="ARBA" id="ARBA00004922"/>
    </source>
</evidence>
<dbReference type="PANTHER" id="PTHR44835">
    <property type="entry name" value="UDP-N-ACETYLGLUCOSAMINE--PEPTIDE N-ACETYLGLUCOSAMINYLTRANSFERASE SPINDLY-RELATED"/>
    <property type="match status" value="1"/>
</dbReference>
<dbReference type="PANTHER" id="PTHR44835:SF1">
    <property type="entry name" value="PROTEIN O-GLCNAC TRANSFERASE"/>
    <property type="match status" value="1"/>
</dbReference>
<dbReference type="Pfam" id="PF18254">
    <property type="entry name" value="HMw1_D2"/>
    <property type="match status" value="1"/>
</dbReference>
<evidence type="ECO:0000256" key="2">
    <source>
        <dbReference type="ARBA" id="ARBA00022676"/>
    </source>
</evidence>
<keyword evidence="3" id="KW-0808">Transferase</keyword>
<dbReference type="Pfam" id="PF18071">
    <property type="entry name" value="HMW1C_N"/>
    <property type="match status" value="1"/>
</dbReference>
<dbReference type="Gene3D" id="3.40.50.2000">
    <property type="entry name" value="Glycogen Phosphorylase B"/>
    <property type="match status" value="1"/>
</dbReference>
<keyword evidence="2" id="KW-0328">Glycosyltransferase</keyword>
<dbReference type="GO" id="GO:0016757">
    <property type="term" value="F:glycosyltransferase activity"/>
    <property type="evidence" value="ECO:0007669"/>
    <property type="project" value="UniProtKB-KW"/>
</dbReference>
<dbReference type="EMBL" id="ADIZ01000046">
    <property type="protein sequence ID" value="OSK88088.1"/>
    <property type="molecule type" value="Genomic_DNA"/>
</dbReference>
<evidence type="ECO:0000259" key="5">
    <source>
        <dbReference type="Pfam" id="PF18254"/>
    </source>
</evidence>
<dbReference type="AlphaFoldDB" id="A0A1X3ITM5"/>
<dbReference type="Proteomes" id="UP000193942">
    <property type="component" value="Unassembled WGS sequence"/>
</dbReference>
<feature type="domain" description="HMW1" evidence="5">
    <location>
        <begin position="163"/>
        <end position="248"/>
    </location>
</feature>
<evidence type="ECO:0000313" key="6">
    <source>
        <dbReference type="EMBL" id="OSK88088.1"/>
    </source>
</evidence>
<reference evidence="6 7" key="1">
    <citation type="submission" date="2010-04" db="EMBL/GenBank/DDBJ databases">
        <title>The Genome Sequence of Escherichia coli TA447.</title>
        <authorList>
            <consortium name="The Broad Institute Genome Sequencing Platform"/>
            <consortium name="The Broad Institute Genome Sequencing Center for Infectious Disease"/>
            <person name="Feldgarden M."/>
            <person name="Gordon D.M."/>
            <person name="Johnson J.R."/>
            <person name="Johnston B.D."/>
            <person name="Young S."/>
            <person name="Zeng Q."/>
            <person name="Koehrsen M."/>
            <person name="Alvarado L."/>
            <person name="Berlin A.M."/>
            <person name="Borenstein D."/>
            <person name="Chapman S.B."/>
            <person name="Chen Z."/>
            <person name="Engels R."/>
            <person name="Freedman E."/>
            <person name="Gellesch M."/>
            <person name="Goldberg J."/>
            <person name="Griggs A."/>
            <person name="Gujja S."/>
            <person name="Heilman E.R."/>
            <person name="Heiman D.I."/>
            <person name="Hepburn T.A."/>
            <person name="Howarth C."/>
            <person name="Jen D."/>
            <person name="Larson L."/>
            <person name="Mehta T."/>
            <person name="Park D."/>
            <person name="Pearson M."/>
            <person name="Richards J."/>
            <person name="Roberts A."/>
            <person name="Saif S."/>
            <person name="Shea T.D."/>
            <person name="Shenoy N."/>
            <person name="Sisk P."/>
            <person name="Stolte C."/>
            <person name="Sykes S.N."/>
            <person name="Walk T."/>
            <person name="White J."/>
            <person name="Yandava C."/>
            <person name="Haas B."/>
            <person name="Henn M.R."/>
            <person name="Nusbaum C."/>
            <person name="Birren B."/>
        </authorList>
    </citation>
    <scope>NUCLEOTIDE SEQUENCE [LARGE SCALE GENOMIC DNA]</scope>
    <source>
        <strain evidence="6 7">TA447</strain>
    </source>
</reference>
<proteinExistence type="predicted"/>
<dbReference type="Gene3D" id="3.40.50.11380">
    <property type="match status" value="1"/>
</dbReference>
<sequence length="636" mass="71810">MMTDKAGTPSPTELAGLTFRLETFEWQVHRGHNEDAARELISLLQLLDRHYAQWGPGFSAWAPGVQGEEINPHICTRIAGGITALFSRPGFMVSDSGFETMMNYHRWLAMIFAVSEYRHGDHIIRNINAAGGGVTDPLTLNGDNLRLFCLSYYPDSQIALQPDALWQYDRQTVVRLFFALLSGRALPTPAAHQKREHLLAWLPEKMKEIDSLAFLPQQVLHDVYMHCSYADLPGKHLIKREINRLTARALMQEYAGYLPVRAPEPGRQKPVLAVVLEWFTCQHSIYRTHSASMRALREHFHLLGIAQPGATDEITRAVFDEFRELSADNIVGDAIRYLSEVRPDVIYYPSVGMFPLTVYLTAVRLAPLQLMALGHPATTWSEHIDGVLVEEDYLGDPGCFSEPVCAVPKDAIPYIPPANTERILPERTPFRERAKAAWPSALPVRVAVCSSVMKINPGFLETLKEISDRSQVPVQFCFYMGFAQGLTLDYLRRAIHQVLPTAEVNEHMPVQVYQQALNSCELFVNPFPFGNTNGLVDTVRQGLPGVCMTGPEVHTHIDEGLFRRLGLPESLIARTREEYITAVLSLTETPRLRERLQKYLTKNDVEKVLFKGHAEKFAERVRSLWAARCREGEVSQ</sequence>
<dbReference type="InterPro" id="IPR041109">
    <property type="entry name" value="HMW1C_N"/>
</dbReference>
<accession>A0A1X3ITM5</accession>
<gene>
    <name evidence="6" type="ORF">ECXG_04287</name>
</gene>
<name>A0A1X3ITM5_ECOLX</name>
<comment type="pathway">
    <text evidence="1">Protein modification; protein glycosylation.</text>
</comment>
<evidence type="ECO:0000256" key="3">
    <source>
        <dbReference type="ARBA" id="ARBA00022679"/>
    </source>
</evidence>
<evidence type="ECO:0000259" key="4">
    <source>
        <dbReference type="Pfam" id="PF18071"/>
    </source>
</evidence>